<proteinExistence type="predicted"/>
<dbReference type="EMBL" id="CAJNDS010002658">
    <property type="protein sequence ID" value="CAE7558115.1"/>
    <property type="molecule type" value="Genomic_DNA"/>
</dbReference>
<dbReference type="Pfam" id="PF13532">
    <property type="entry name" value="2OG-FeII_Oxy_2"/>
    <property type="match status" value="1"/>
</dbReference>
<keyword evidence="4" id="KW-1185">Reference proteome</keyword>
<dbReference type="InterPro" id="IPR027450">
    <property type="entry name" value="AlkB-like"/>
</dbReference>
<dbReference type="PANTHER" id="PTHR31212">
    <property type="entry name" value="ALPHA-KETOGLUTARATE-DEPENDENT DIOXYGENASE ALKB HOMOLOG 3"/>
    <property type="match status" value="1"/>
</dbReference>
<dbReference type="GO" id="GO:0051213">
    <property type="term" value="F:dioxygenase activity"/>
    <property type="evidence" value="ECO:0007669"/>
    <property type="project" value="InterPro"/>
</dbReference>
<accession>A0A812U6M8</accession>
<organism evidence="3 4">
    <name type="scientific">Symbiodinium natans</name>
    <dbReference type="NCBI Taxonomy" id="878477"/>
    <lineage>
        <taxon>Eukaryota</taxon>
        <taxon>Sar</taxon>
        <taxon>Alveolata</taxon>
        <taxon>Dinophyceae</taxon>
        <taxon>Suessiales</taxon>
        <taxon>Symbiodiniaceae</taxon>
        <taxon>Symbiodinium</taxon>
    </lineage>
</organism>
<evidence type="ECO:0000256" key="1">
    <source>
        <dbReference type="SAM" id="MobiDB-lite"/>
    </source>
</evidence>
<evidence type="ECO:0000313" key="4">
    <source>
        <dbReference type="Proteomes" id="UP000604046"/>
    </source>
</evidence>
<dbReference type="AlphaFoldDB" id="A0A812U6M8"/>
<comment type="caution">
    <text evidence="3">The sequence shown here is derived from an EMBL/GenBank/DDBJ whole genome shotgun (WGS) entry which is preliminary data.</text>
</comment>
<sequence>MLSSILRMQLARSYLEEQKAARLRGERRKGDPSHGDRERGRDRSRSRKKDAKDTKDVKDPRPERTKSRRERSGSRAKAMKRTSRTRHRSAPVGAGSSGTAAGAASSRGVTARRPSSARSPPPSSRRPSPAGEKRLQEAPLKFAGRIGPIAANSRSSGWISVLADEKRRSWVSYRSGAFKEEQLRTWFDRLLNDLNWERPQVHGKALPRSACWLTTAGCTCTYRYSGTSWPNMVMPQWFVELTDEVCRACEVPERPNSCNANLYEDGADSVGWHADDERPVGMSLDRDEVLAIEYSLEAVLRLSVAFEPFKSMTAMLLSCTKTLVVVRVSLENGDLATMEGRIALRTRRKQLIALLWLRVKLSLHEEKDAILDATLPVEECQNLREDASFSRPWVHELCAAAYPAFFGAVHMDEVTGEITQISRGRCSAGLVAMAAVCSQSIALQMRPMRQTRGWSWTERPVKHEGRAIEDILRSMPVEECLQLCEQKPDCASVAHGPFGCHLKDKCVSQADELVLPGVAQGYRTFFRNTSLCPAADPAQPSKSLGSGRLSEIRLLMDSATRLLEMAVHCLDESDWPFSVAEVLANRVEFVAAALHAHQDEHAFDFQWQRALRFDFPSSCVPAQQADDAGSVCRTLDRLLIRWVRGLDSEVGFWHALMDPASETNPDVDATSWQSARTWLQEGHVSWHYGDICIFVEKARAASDEQFGRPRVLNAGSGPLAPKDIACQEGKAIPVIAADGLARFYMQLYDILGHEPPAVPAQCPTELLHQCFPQHHFDVVHVRNSLDHANDPLLGIRQMIHVVRPGGWVLLRHARNEGVAGHFQLGLHQWAFDVEDSGDGPHFVIWSPSLRADVTRWLLSSELAAEVRAELRPHPSGGPEQYVWVDIRKPLRQRGGE</sequence>
<dbReference type="GO" id="GO:0006307">
    <property type="term" value="P:DNA alkylation repair"/>
    <property type="evidence" value="ECO:0007669"/>
    <property type="project" value="InterPro"/>
</dbReference>
<feature type="compositionally biased region" description="Basic and acidic residues" evidence="1">
    <location>
        <begin position="50"/>
        <end position="73"/>
    </location>
</feature>
<reference evidence="3" key="1">
    <citation type="submission" date="2021-02" db="EMBL/GenBank/DDBJ databases">
        <authorList>
            <person name="Dougan E. K."/>
            <person name="Rhodes N."/>
            <person name="Thang M."/>
            <person name="Chan C."/>
        </authorList>
    </citation>
    <scope>NUCLEOTIDE SEQUENCE</scope>
</reference>
<name>A0A812U6M8_9DINO</name>
<dbReference type="InterPro" id="IPR032854">
    <property type="entry name" value="ALKBH3"/>
</dbReference>
<protein>
    <submittedName>
        <fullName evidence="3">SHOC2 protein</fullName>
    </submittedName>
</protein>
<dbReference type="InterPro" id="IPR029063">
    <property type="entry name" value="SAM-dependent_MTases_sf"/>
</dbReference>
<gene>
    <name evidence="3" type="primary">SHOC2</name>
    <name evidence="3" type="ORF">SNAT2548_LOCUS31415</name>
</gene>
<dbReference type="InterPro" id="IPR037151">
    <property type="entry name" value="AlkB-like_sf"/>
</dbReference>
<dbReference type="Proteomes" id="UP000604046">
    <property type="component" value="Unassembled WGS sequence"/>
</dbReference>
<feature type="compositionally biased region" description="Basic residues" evidence="1">
    <location>
        <begin position="77"/>
        <end position="89"/>
    </location>
</feature>
<feature type="compositionally biased region" description="Basic and acidic residues" evidence="1">
    <location>
        <begin position="19"/>
        <end position="43"/>
    </location>
</feature>
<dbReference type="OrthoDB" id="412804at2759"/>
<evidence type="ECO:0000259" key="2">
    <source>
        <dbReference type="Pfam" id="PF13532"/>
    </source>
</evidence>
<dbReference type="SUPFAM" id="SSF53335">
    <property type="entry name" value="S-adenosyl-L-methionine-dependent methyltransferases"/>
    <property type="match status" value="1"/>
</dbReference>
<dbReference type="SUPFAM" id="SSF51197">
    <property type="entry name" value="Clavaminate synthase-like"/>
    <property type="match status" value="1"/>
</dbReference>
<feature type="domain" description="Alpha-ketoglutarate-dependent dioxygenase AlkB-like" evidence="2">
    <location>
        <begin position="176"/>
        <end position="340"/>
    </location>
</feature>
<feature type="region of interest" description="Disordered" evidence="1">
    <location>
        <begin position="19"/>
        <end position="134"/>
    </location>
</feature>
<dbReference type="Gene3D" id="3.40.50.150">
    <property type="entry name" value="Vaccinia Virus protein VP39"/>
    <property type="match status" value="1"/>
</dbReference>
<evidence type="ECO:0000313" key="3">
    <source>
        <dbReference type="EMBL" id="CAE7558115.1"/>
    </source>
</evidence>
<feature type="compositionally biased region" description="Low complexity" evidence="1">
    <location>
        <begin position="90"/>
        <end position="118"/>
    </location>
</feature>
<dbReference type="Gene3D" id="2.60.120.590">
    <property type="entry name" value="Alpha-ketoglutarate-dependent dioxygenase AlkB-like"/>
    <property type="match status" value="1"/>
</dbReference>
<dbReference type="PANTHER" id="PTHR31212:SF4">
    <property type="entry name" value="ALPHA-KETOGLUTARATE-DEPENDENT DIOXYGENASE ALKB HOMOLOG 3"/>
    <property type="match status" value="1"/>
</dbReference>